<dbReference type="InterPro" id="IPR029058">
    <property type="entry name" value="AB_hydrolase_fold"/>
</dbReference>
<dbReference type="EMBL" id="JFKE01000003">
    <property type="protein sequence ID" value="KAJ55836.1"/>
    <property type="molecule type" value="Genomic_DNA"/>
</dbReference>
<dbReference type="AlphaFoldDB" id="A0A037ZLY2"/>
<name>A0A037ZLY2_9RHOB</name>
<protein>
    <recommendedName>
        <fullName evidence="1">AB hydrolase-1 domain-containing protein</fullName>
    </recommendedName>
</protein>
<dbReference type="PANTHER" id="PTHR43798:SF33">
    <property type="entry name" value="HYDROLASE, PUTATIVE (AFU_ORTHOLOGUE AFUA_2G14860)-RELATED"/>
    <property type="match status" value="1"/>
</dbReference>
<dbReference type="InterPro" id="IPR000073">
    <property type="entry name" value="AB_hydrolase_1"/>
</dbReference>
<dbReference type="GO" id="GO:0016020">
    <property type="term" value="C:membrane"/>
    <property type="evidence" value="ECO:0007669"/>
    <property type="project" value="TreeGrafter"/>
</dbReference>
<evidence type="ECO:0000313" key="2">
    <source>
        <dbReference type="EMBL" id="KAJ55836.1"/>
    </source>
</evidence>
<sequence length="274" mass="28928">MPELADHIHLRRAGVDGPLVVCVHCSASHSGQYKPYFDALSGRYRMVAPDLHGYGRSGALPRDGQPWFVHDAGILRTLVAAEAPAKVHLVGHSLGGATVFYAARDMADRVASITMIEPVLFPLLAEAGDPLAADGEHSAAVIAGWLRLGRPERAAASFVEFWSGPGSWDALNDDTQGYVTQVIDRVGDDWAGMLSGLPGQARIADCAALNNVPVQLIRGTATRPSAAAITARLQAAMPWATVTDVEGADHMAAVTQPVEFIDRIGAFLAAHAGP</sequence>
<dbReference type="PANTHER" id="PTHR43798">
    <property type="entry name" value="MONOACYLGLYCEROL LIPASE"/>
    <property type="match status" value="1"/>
</dbReference>
<gene>
    <name evidence="2" type="ORF">ACMU_08670</name>
</gene>
<dbReference type="Proteomes" id="UP000026249">
    <property type="component" value="Unassembled WGS sequence"/>
</dbReference>
<keyword evidence="3" id="KW-1185">Reference proteome</keyword>
<evidence type="ECO:0000259" key="1">
    <source>
        <dbReference type="Pfam" id="PF12697"/>
    </source>
</evidence>
<dbReference type="PRINTS" id="PR00111">
    <property type="entry name" value="ABHYDROLASE"/>
</dbReference>
<proteinExistence type="predicted"/>
<dbReference type="RefSeq" id="WP_035257812.1">
    <property type="nucleotide sequence ID" value="NZ_JFKE01000003.1"/>
</dbReference>
<dbReference type="SUPFAM" id="SSF53474">
    <property type="entry name" value="alpha/beta-Hydrolases"/>
    <property type="match status" value="1"/>
</dbReference>
<dbReference type="OrthoDB" id="9804723at2"/>
<dbReference type="InterPro" id="IPR050266">
    <property type="entry name" value="AB_hydrolase_sf"/>
</dbReference>
<accession>A0A037ZLY2</accession>
<dbReference type="Pfam" id="PF12697">
    <property type="entry name" value="Abhydrolase_6"/>
    <property type="match status" value="1"/>
</dbReference>
<feature type="domain" description="AB hydrolase-1" evidence="1">
    <location>
        <begin position="20"/>
        <end position="262"/>
    </location>
</feature>
<evidence type="ECO:0000313" key="3">
    <source>
        <dbReference type="Proteomes" id="UP000026249"/>
    </source>
</evidence>
<organism evidence="2 3">
    <name type="scientific">Actibacterium mucosum KCTC 23349</name>
    <dbReference type="NCBI Taxonomy" id="1454373"/>
    <lineage>
        <taxon>Bacteria</taxon>
        <taxon>Pseudomonadati</taxon>
        <taxon>Pseudomonadota</taxon>
        <taxon>Alphaproteobacteria</taxon>
        <taxon>Rhodobacterales</taxon>
        <taxon>Roseobacteraceae</taxon>
        <taxon>Actibacterium</taxon>
    </lineage>
</organism>
<dbReference type="STRING" id="1454373.ACMU_08670"/>
<dbReference type="Gene3D" id="3.40.50.1820">
    <property type="entry name" value="alpha/beta hydrolase"/>
    <property type="match status" value="1"/>
</dbReference>
<comment type="caution">
    <text evidence="2">The sequence shown here is derived from an EMBL/GenBank/DDBJ whole genome shotgun (WGS) entry which is preliminary data.</text>
</comment>
<reference evidence="2 3" key="1">
    <citation type="submission" date="2014-03" db="EMBL/GenBank/DDBJ databases">
        <title>Draft Genome Sequence of Actibacterium mucosum KCTC 23349, a Marine Alphaproteobacterium with Complex Ionic Requirements Isolated from Mediterranean Seawater at Malvarrosa Beach, Valencia, Spain.</title>
        <authorList>
            <person name="Arahal D.R."/>
            <person name="Shao Z."/>
            <person name="Lai Q."/>
            <person name="Pujalte M.J."/>
        </authorList>
    </citation>
    <scope>NUCLEOTIDE SEQUENCE [LARGE SCALE GENOMIC DNA]</scope>
    <source>
        <strain evidence="2 3">KCTC 23349</strain>
    </source>
</reference>